<evidence type="ECO:0000256" key="4">
    <source>
        <dbReference type="ARBA" id="ARBA00022833"/>
    </source>
</evidence>
<dbReference type="GO" id="GO:0003690">
    <property type="term" value="F:double-stranded DNA binding"/>
    <property type="evidence" value="ECO:0007669"/>
    <property type="project" value="TreeGrafter"/>
</dbReference>
<dbReference type="GO" id="GO:0006974">
    <property type="term" value="P:DNA damage response"/>
    <property type="evidence" value="ECO:0007669"/>
    <property type="project" value="TreeGrafter"/>
</dbReference>
<evidence type="ECO:0000313" key="7">
    <source>
        <dbReference type="EMBL" id="CAB9503787.1"/>
    </source>
</evidence>
<organism evidence="7 8">
    <name type="scientific">Seminavis robusta</name>
    <dbReference type="NCBI Taxonomy" id="568900"/>
    <lineage>
        <taxon>Eukaryota</taxon>
        <taxon>Sar</taxon>
        <taxon>Stramenopiles</taxon>
        <taxon>Ochrophyta</taxon>
        <taxon>Bacillariophyta</taxon>
        <taxon>Bacillariophyceae</taxon>
        <taxon>Bacillariophycidae</taxon>
        <taxon>Naviculales</taxon>
        <taxon>Naviculaceae</taxon>
        <taxon>Seminavis</taxon>
    </lineage>
</organism>
<dbReference type="InterPro" id="IPR036236">
    <property type="entry name" value="Znf_C2H2_sf"/>
</dbReference>
<evidence type="ECO:0000256" key="2">
    <source>
        <dbReference type="ARBA" id="ARBA00022723"/>
    </source>
</evidence>
<sequence length="436" mass="49790">MGKAEKGTPKDIAKRIKSKGLQKLKFYCQMCEKQCRDANGFKCHMTSEAHLRQMKIFSENAKGIMDRYSREFESSYLQTLRQRHTTKRVNANNVYQEVIQDKQHIHMNSTRWASLSDFVMYLGKKGKCVVDETERGWYVQYIEVDAGILARQAAQERRVEAEKAAEIAQAERMEKQRIEAAKAFDLVGGTVHREATKLERDESTAAVKVSLSSKDKKKTTNKTSSKLGFFADEDDEASDDEDAPKSDAIVLPETTPNPSATTRHIKRSVPQSASDKDCERESSKRPRKAEEKMANDQDTAKPKSDKSTRDEDEKPWLKRDIIVRVVTKKLHDGKYFRRKGIVDRVLKDNKFCAEVELLDSSPDQRDGGDILRLDQNDLETVVPKEGKKVRILKGEFRGEKAKLISADKKKYRATLKLLDDGTVLEKIDFEDFSQLA</sequence>
<dbReference type="Pfam" id="PF25092">
    <property type="entry name" value="SH3_KIN17_C"/>
    <property type="match status" value="1"/>
</dbReference>
<dbReference type="GO" id="GO:0005634">
    <property type="term" value="C:nucleus"/>
    <property type="evidence" value="ECO:0007669"/>
    <property type="project" value="TreeGrafter"/>
</dbReference>
<dbReference type="EMBL" id="CAICTM010000175">
    <property type="protein sequence ID" value="CAB9503787.1"/>
    <property type="molecule type" value="Genomic_DNA"/>
</dbReference>
<dbReference type="PANTHER" id="PTHR12805">
    <property type="entry name" value="KIN17 KIN, ANTIGENIC DETERMINANT OF RECA PROTEIN HOMOLOG"/>
    <property type="match status" value="1"/>
</dbReference>
<proteinExistence type="inferred from homology"/>
<dbReference type="InterPro" id="IPR019447">
    <property type="entry name" value="DNA/RNA-bd_Kin17_WH-like_dom"/>
</dbReference>
<evidence type="ECO:0000256" key="1">
    <source>
        <dbReference type="ARBA" id="ARBA00008517"/>
    </source>
</evidence>
<dbReference type="Pfam" id="PF25095">
    <property type="entry name" value="C2H2-zf_KIN17"/>
    <property type="match status" value="1"/>
</dbReference>
<dbReference type="InterPro" id="IPR041330">
    <property type="entry name" value="KN17_SH3"/>
</dbReference>
<evidence type="ECO:0000259" key="6">
    <source>
        <dbReference type="PROSITE" id="PS00028"/>
    </source>
</evidence>
<accession>A0A9N8H8P2</accession>
<keyword evidence="8" id="KW-1185">Reference proteome</keyword>
<evidence type="ECO:0000256" key="3">
    <source>
        <dbReference type="ARBA" id="ARBA00022771"/>
    </source>
</evidence>
<evidence type="ECO:0000256" key="5">
    <source>
        <dbReference type="SAM" id="MobiDB-lite"/>
    </source>
</evidence>
<dbReference type="SMART" id="SM01253">
    <property type="entry name" value="Kin17_mid"/>
    <property type="match status" value="1"/>
</dbReference>
<feature type="compositionally biased region" description="Basic and acidic residues" evidence="5">
    <location>
        <begin position="274"/>
        <end position="313"/>
    </location>
</feature>
<dbReference type="FunFam" id="1.10.10.2030:FF:000001">
    <property type="entry name" value="DNA/RNA-binding protein KIN17, putative"/>
    <property type="match status" value="1"/>
</dbReference>
<dbReference type="SUPFAM" id="SSF57667">
    <property type="entry name" value="beta-beta-alpha zinc fingers"/>
    <property type="match status" value="1"/>
</dbReference>
<dbReference type="OrthoDB" id="10266249at2759"/>
<keyword evidence="2" id="KW-0479">Metal-binding</keyword>
<dbReference type="Pfam" id="PF18131">
    <property type="entry name" value="KN17_SH3"/>
    <property type="match status" value="1"/>
</dbReference>
<dbReference type="Pfam" id="PF10357">
    <property type="entry name" value="WH_KIN17"/>
    <property type="match status" value="1"/>
</dbReference>
<feature type="region of interest" description="Disordered" evidence="5">
    <location>
        <begin position="199"/>
        <end position="313"/>
    </location>
</feature>
<keyword evidence="4" id="KW-0862">Zinc</keyword>
<dbReference type="PANTHER" id="PTHR12805:SF0">
    <property type="entry name" value="DNA_RNA-BINDING PROTEIN KIN17"/>
    <property type="match status" value="1"/>
</dbReference>
<dbReference type="InterPro" id="IPR041995">
    <property type="entry name" value="KOW_KIN17"/>
</dbReference>
<feature type="compositionally biased region" description="Acidic residues" evidence="5">
    <location>
        <begin position="231"/>
        <end position="242"/>
    </location>
</feature>
<dbReference type="InterPro" id="IPR056767">
    <property type="entry name" value="C2H2-Znf_KIN17"/>
</dbReference>
<keyword evidence="3" id="KW-0863">Zinc-finger</keyword>
<dbReference type="PROSITE" id="PS00028">
    <property type="entry name" value="ZINC_FINGER_C2H2_1"/>
    <property type="match status" value="1"/>
</dbReference>
<dbReference type="GO" id="GO:0006260">
    <property type="term" value="P:DNA replication"/>
    <property type="evidence" value="ECO:0007669"/>
    <property type="project" value="TreeGrafter"/>
</dbReference>
<dbReference type="Gene3D" id="1.10.10.2030">
    <property type="entry name" value="DNA/RNA-binding protein Kin17, conserved domain"/>
    <property type="match status" value="1"/>
</dbReference>
<dbReference type="Proteomes" id="UP001153069">
    <property type="component" value="Unassembled WGS sequence"/>
</dbReference>
<dbReference type="SMART" id="SM00739">
    <property type="entry name" value="KOW"/>
    <property type="match status" value="1"/>
</dbReference>
<gene>
    <name evidence="7" type="ORF">SEMRO_176_G077420.1</name>
</gene>
<dbReference type="AlphaFoldDB" id="A0A9N8H8P2"/>
<dbReference type="Gene3D" id="2.30.30.30">
    <property type="match status" value="1"/>
</dbReference>
<comment type="similarity">
    <text evidence="1">Belongs to the KIN17 family.</text>
</comment>
<dbReference type="InterPro" id="IPR014722">
    <property type="entry name" value="Rib_uL2_dom2"/>
</dbReference>
<name>A0A9N8H8P2_9STRA</name>
<dbReference type="GO" id="GO:0008270">
    <property type="term" value="F:zinc ion binding"/>
    <property type="evidence" value="ECO:0007669"/>
    <property type="project" value="UniProtKB-KW"/>
</dbReference>
<feature type="domain" description="C2H2-type" evidence="6">
    <location>
        <begin position="28"/>
        <end position="50"/>
    </location>
</feature>
<dbReference type="InterPro" id="IPR005824">
    <property type="entry name" value="KOW"/>
</dbReference>
<evidence type="ECO:0000313" key="8">
    <source>
        <dbReference type="Proteomes" id="UP001153069"/>
    </source>
</evidence>
<dbReference type="Gene3D" id="2.30.30.140">
    <property type="match status" value="1"/>
</dbReference>
<dbReference type="InterPro" id="IPR037321">
    <property type="entry name" value="KIN17-like"/>
</dbReference>
<comment type="caution">
    <text evidence="7">The sequence shown here is derived from an EMBL/GenBank/DDBJ whole genome shotgun (WGS) entry which is preliminary data.</text>
</comment>
<dbReference type="InterPro" id="IPR013087">
    <property type="entry name" value="Znf_C2H2_type"/>
</dbReference>
<dbReference type="InterPro" id="IPR038254">
    <property type="entry name" value="KIN17_WH-like_sf"/>
</dbReference>
<protein>
    <submittedName>
        <fullName evidence="7">KIN17-like protein</fullName>
    </submittedName>
</protein>
<reference evidence="7" key="1">
    <citation type="submission" date="2020-06" db="EMBL/GenBank/DDBJ databases">
        <authorList>
            <consortium name="Plant Systems Biology data submission"/>
        </authorList>
    </citation>
    <scope>NUCLEOTIDE SEQUENCE</scope>
    <source>
        <strain evidence="7">D6</strain>
    </source>
</reference>